<organism evidence="1">
    <name type="scientific">Oryza barthii</name>
    <dbReference type="NCBI Taxonomy" id="65489"/>
    <lineage>
        <taxon>Eukaryota</taxon>
        <taxon>Viridiplantae</taxon>
        <taxon>Streptophyta</taxon>
        <taxon>Embryophyta</taxon>
        <taxon>Tracheophyta</taxon>
        <taxon>Spermatophyta</taxon>
        <taxon>Magnoliopsida</taxon>
        <taxon>Liliopsida</taxon>
        <taxon>Poales</taxon>
        <taxon>Poaceae</taxon>
        <taxon>BOP clade</taxon>
        <taxon>Oryzoideae</taxon>
        <taxon>Oryzeae</taxon>
        <taxon>Oryzinae</taxon>
        <taxon>Oryza</taxon>
    </lineage>
</organism>
<dbReference type="AlphaFoldDB" id="A0A0D3GCM2"/>
<keyword evidence="2" id="KW-1185">Reference proteome</keyword>
<reference evidence="1" key="1">
    <citation type="journal article" date="2009" name="Rice">
        <title>De Novo Next Generation Sequencing of Plant Genomes.</title>
        <authorList>
            <person name="Rounsley S."/>
            <person name="Marri P.R."/>
            <person name="Yu Y."/>
            <person name="He R."/>
            <person name="Sisneros N."/>
            <person name="Goicoechea J.L."/>
            <person name="Lee S.J."/>
            <person name="Angelova A."/>
            <person name="Kudrna D."/>
            <person name="Luo M."/>
            <person name="Affourtit J."/>
            <person name="Desany B."/>
            <person name="Knight J."/>
            <person name="Niazi F."/>
            <person name="Egholm M."/>
            <person name="Wing R.A."/>
        </authorList>
    </citation>
    <scope>NUCLEOTIDE SEQUENCE [LARGE SCALE GENOMIC DNA]</scope>
    <source>
        <strain evidence="1">cv. IRGC 105608</strain>
    </source>
</reference>
<dbReference type="PaxDb" id="65489-OBART06G02640.1"/>
<dbReference type="Proteomes" id="UP000026960">
    <property type="component" value="Chromosome 6"/>
</dbReference>
<proteinExistence type="predicted"/>
<protein>
    <submittedName>
        <fullName evidence="1">Uncharacterized protein</fullName>
    </submittedName>
</protein>
<evidence type="ECO:0000313" key="1">
    <source>
        <dbReference type="EnsemblPlants" id="OBART06G02640.1"/>
    </source>
</evidence>
<reference evidence="1" key="2">
    <citation type="submission" date="2015-03" db="UniProtKB">
        <authorList>
            <consortium name="EnsemblPlants"/>
        </authorList>
    </citation>
    <scope>IDENTIFICATION</scope>
</reference>
<sequence length="57" mass="6902">MAFGMSIVTSFSRRKQSFRMILFCMNHGEHRVIICRMLMKKENCNSFMKKKSWIRLL</sequence>
<dbReference type="HOGENOM" id="CLU_2999645_0_0_1"/>
<dbReference type="Gramene" id="OBART06G02640.1">
    <property type="protein sequence ID" value="OBART06G02640.1"/>
    <property type="gene ID" value="OBART06G02640"/>
</dbReference>
<dbReference type="EnsemblPlants" id="OBART06G02640.1">
    <property type="protein sequence ID" value="OBART06G02640.1"/>
    <property type="gene ID" value="OBART06G02640"/>
</dbReference>
<name>A0A0D3GCM2_9ORYZ</name>
<accession>A0A0D3GCM2</accession>
<evidence type="ECO:0000313" key="2">
    <source>
        <dbReference type="Proteomes" id="UP000026960"/>
    </source>
</evidence>